<dbReference type="GO" id="GO:0046295">
    <property type="term" value="P:glycolate biosynthetic process"/>
    <property type="evidence" value="ECO:0007669"/>
    <property type="project" value="TreeGrafter"/>
</dbReference>
<dbReference type="GO" id="GO:0006979">
    <property type="term" value="P:response to oxidative stress"/>
    <property type="evidence" value="ECO:0007669"/>
    <property type="project" value="TreeGrafter"/>
</dbReference>
<feature type="domain" description="DJ-1/PfpI" evidence="1">
    <location>
        <begin position="5"/>
        <end position="168"/>
    </location>
</feature>
<dbReference type="Pfam" id="PF01965">
    <property type="entry name" value="DJ-1_PfpI"/>
    <property type="match status" value="1"/>
</dbReference>
<dbReference type="InterPro" id="IPR050325">
    <property type="entry name" value="Prot/Nucl_acid_deglycase"/>
</dbReference>
<organism evidence="2">
    <name type="scientific">Mesocestoides corti</name>
    <name type="common">Flatworm</name>
    <dbReference type="NCBI Taxonomy" id="53468"/>
    <lineage>
        <taxon>Eukaryota</taxon>
        <taxon>Metazoa</taxon>
        <taxon>Spiralia</taxon>
        <taxon>Lophotrochozoa</taxon>
        <taxon>Platyhelminthes</taxon>
        <taxon>Cestoda</taxon>
        <taxon>Eucestoda</taxon>
        <taxon>Cyclophyllidea</taxon>
        <taxon>Mesocestoididae</taxon>
        <taxon>Mesocestoides</taxon>
    </lineage>
</organism>
<dbReference type="SUPFAM" id="SSF52317">
    <property type="entry name" value="Class I glutamine amidotransferase-like"/>
    <property type="match status" value="1"/>
</dbReference>
<dbReference type="GO" id="GO:0005634">
    <property type="term" value="C:nucleus"/>
    <property type="evidence" value="ECO:0007669"/>
    <property type="project" value="TreeGrafter"/>
</dbReference>
<dbReference type="AlphaFoldDB" id="A0A5K3FLZ5"/>
<dbReference type="NCBIfam" id="TIGR01383">
    <property type="entry name" value="not_thiJ"/>
    <property type="match status" value="1"/>
</dbReference>
<reference evidence="2" key="1">
    <citation type="submission" date="2019-11" db="UniProtKB">
        <authorList>
            <consortium name="WormBaseParasite"/>
        </authorList>
    </citation>
    <scope>IDENTIFICATION</scope>
</reference>
<dbReference type="InterPro" id="IPR029062">
    <property type="entry name" value="Class_I_gatase-like"/>
</dbReference>
<name>A0A5K3FLZ5_MESCO</name>
<evidence type="ECO:0000313" key="2">
    <source>
        <dbReference type="WBParaSite" id="MCU_009508-RA"/>
    </source>
</evidence>
<dbReference type="InterPro" id="IPR002818">
    <property type="entry name" value="DJ-1/PfpI"/>
</dbReference>
<dbReference type="PANTHER" id="PTHR48094:SF12">
    <property type="entry name" value="PARKINSON DISEASE PROTEIN 7 HOMOLOG"/>
    <property type="match status" value="1"/>
</dbReference>
<dbReference type="PANTHER" id="PTHR48094">
    <property type="entry name" value="PROTEIN/NUCLEIC ACID DEGLYCASE DJ-1-RELATED"/>
    <property type="match status" value="1"/>
</dbReference>
<accession>A0A5K3FLZ5</accession>
<proteinExistence type="predicted"/>
<dbReference type="InterPro" id="IPR006287">
    <property type="entry name" value="DJ-1"/>
</dbReference>
<dbReference type="GO" id="GO:1903189">
    <property type="term" value="P:glyoxal metabolic process"/>
    <property type="evidence" value="ECO:0007669"/>
    <property type="project" value="TreeGrafter"/>
</dbReference>
<evidence type="ECO:0000259" key="1">
    <source>
        <dbReference type="Pfam" id="PF01965"/>
    </source>
</evidence>
<dbReference type="Gene3D" id="3.40.50.880">
    <property type="match status" value="1"/>
</dbReference>
<dbReference type="GO" id="GO:0005739">
    <property type="term" value="C:mitochondrion"/>
    <property type="evidence" value="ECO:0007669"/>
    <property type="project" value="TreeGrafter"/>
</dbReference>
<dbReference type="WBParaSite" id="MCU_009508-RA">
    <property type="protein sequence ID" value="MCU_009508-RA"/>
    <property type="gene ID" value="MCU_009508"/>
</dbReference>
<sequence length="187" mass="20393">MSKGKKVLLLCAEGVEEIEYISIANILIRCGVRVVTAGVESYHGVKGRQGLYLRPDFALSKVMEHKFDGVILPGGEGAAQAFSESEYVGRILKEHYERGSLVCAICASPLALQAHRIGINKKLTSYPCLKNNLKEFYDYQDTKVVADGNLVTSQGPGTTNVFALKIAELLVGKNVAKEVAENMLIFN</sequence>
<protein>
    <submittedName>
        <fullName evidence="2">DJ-1_PfpI domain-containing protein</fullName>
    </submittedName>
</protein>
<dbReference type="CDD" id="cd03135">
    <property type="entry name" value="GATase1_DJ-1"/>
    <property type="match status" value="1"/>
</dbReference>